<feature type="compositionally biased region" description="Low complexity" evidence="5">
    <location>
        <begin position="617"/>
        <end position="630"/>
    </location>
</feature>
<dbReference type="Pfam" id="PF04571">
    <property type="entry name" value="Lipin_N"/>
    <property type="match status" value="1"/>
</dbReference>
<evidence type="ECO:0000256" key="3">
    <source>
        <dbReference type="ARBA" id="ARBA00012638"/>
    </source>
</evidence>
<evidence type="ECO:0000256" key="2">
    <source>
        <dbReference type="ARBA" id="ARBA00005476"/>
    </source>
</evidence>
<dbReference type="EMBL" id="VJMH01007011">
    <property type="protein sequence ID" value="KAF0686313.1"/>
    <property type="molecule type" value="Genomic_DNA"/>
</dbReference>
<dbReference type="OrthoDB" id="4567at2759"/>
<dbReference type="AlphaFoldDB" id="A0A485LIU9"/>
<feature type="region of interest" description="Disordered" evidence="5">
    <location>
        <begin position="287"/>
        <end position="336"/>
    </location>
</feature>
<gene>
    <name evidence="8" type="primary">Aste57867_21919</name>
    <name evidence="7" type="ORF">As57867_021850</name>
    <name evidence="8" type="ORF">ASTE57867_21919</name>
</gene>
<dbReference type="InterPro" id="IPR031315">
    <property type="entry name" value="LNS2/PITP"/>
</dbReference>
<organism evidence="8 9">
    <name type="scientific">Aphanomyces stellatus</name>
    <dbReference type="NCBI Taxonomy" id="120398"/>
    <lineage>
        <taxon>Eukaryota</taxon>
        <taxon>Sar</taxon>
        <taxon>Stramenopiles</taxon>
        <taxon>Oomycota</taxon>
        <taxon>Saprolegniomycetes</taxon>
        <taxon>Saprolegniales</taxon>
        <taxon>Verrucalvaceae</taxon>
        <taxon>Aphanomyces</taxon>
    </lineage>
</organism>
<evidence type="ECO:0000256" key="1">
    <source>
        <dbReference type="ARBA" id="ARBA00001946"/>
    </source>
</evidence>
<comment type="similarity">
    <text evidence="2">Belongs to the lipin family.</text>
</comment>
<dbReference type="Pfam" id="PF08235">
    <property type="entry name" value="LNS2"/>
    <property type="match status" value="1"/>
</dbReference>
<reference evidence="7" key="2">
    <citation type="submission" date="2019-06" db="EMBL/GenBank/DDBJ databases">
        <title>Genomics analysis of Aphanomyces spp. identifies a new class of oomycete effector associated with host adaptation.</title>
        <authorList>
            <person name="Gaulin E."/>
        </authorList>
    </citation>
    <scope>NUCLEOTIDE SEQUENCE</scope>
    <source>
        <strain evidence="7">CBS 578.67</strain>
    </source>
</reference>
<keyword evidence="4" id="KW-0378">Hydrolase</keyword>
<feature type="domain" description="LNS2/PITP" evidence="6">
    <location>
        <begin position="429"/>
        <end position="568"/>
    </location>
</feature>
<dbReference type="InterPro" id="IPR007651">
    <property type="entry name" value="Lipin_N"/>
</dbReference>
<comment type="cofactor">
    <cofactor evidence="1">
        <name>Mg(2+)</name>
        <dbReference type="ChEBI" id="CHEBI:18420"/>
    </cofactor>
</comment>
<dbReference type="PANTHER" id="PTHR12181:SF12">
    <property type="entry name" value="PHOSPHATIDATE PHOSPHATASE"/>
    <property type="match status" value="1"/>
</dbReference>
<evidence type="ECO:0000259" key="6">
    <source>
        <dbReference type="SMART" id="SM00775"/>
    </source>
</evidence>
<keyword evidence="9" id="KW-1185">Reference proteome</keyword>
<dbReference type="SMART" id="SM00775">
    <property type="entry name" value="LNS2"/>
    <property type="match status" value="1"/>
</dbReference>
<dbReference type="Pfam" id="PF16876">
    <property type="entry name" value="Lipin_mid"/>
    <property type="match status" value="1"/>
</dbReference>
<evidence type="ECO:0000256" key="5">
    <source>
        <dbReference type="SAM" id="MobiDB-lite"/>
    </source>
</evidence>
<sequence>MNVINSVKDYVTTVFELSTSLTEAIDIVAIQRDAPSRQIRTTPFYVRFERTKYHENRVEIIANGVQVPDVYMELDSNGEAYFVHPSEPTPERAPTTTMEDMFFTDTFDPPSASQSPHPLDSVNTTIHVDHPPPTPLNAGLRVPSVYFDAIPNPSPEKAYLLKKNTSDYFDAESEASTASPALSHSDATSSMSPHQFVLDTLPFDSTPRLSLCGHAIHSAMSPADAHAAFVQHQVTADAFRANPTAILQDAALMISIHGALHRYDLVMQAFFLSKVCFPAPLSVNTAAPIDDESVGDSDASPSHVPLERRKDSTDQDVGPRIHRAGSDPTHKTNGADSDYSSKWLKWFRSTSSWSHTKTAPQSTTHAAGRLRDSFLEKPRVFFPSDAQLDRMGLHFGENQLEFRVKSTVFGEDDRSVAATLYLWHASTKLVLADVEATMSLGGEKPTASFLRSSIKVVLDGAADFYTHLVANGYQILYLSTRRHADVRDVIDYLPHGPLLAAFSPAGDQMQLKLSMLQQIQALYPVDVNPFYAALTDDAHAAVFLDSGLHPGKLLVMDAKTGGFSLAHQKVLKQKDQHQSFAALRDNRLLDAMFPPIYSVVDSAKQRKLSISCPPPTTSAASDTPDSPSSALMGARRESRTLGEEAFNDLNFWRLPPPSLH</sequence>
<protein>
    <recommendedName>
        <fullName evidence="3">phosphatidate phosphatase</fullName>
        <ecNumber evidence="3">3.1.3.4</ecNumber>
    </recommendedName>
</protein>
<feature type="region of interest" description="Disordered" evidence="5">
    <location>
        <begin position="611"/>
        <end position="637"/>
    </location>
</feature>
<evidence type="ECO:0000256" key="4">
    <source>
        <dbReference type="ARBA" id="ARBA00022801"/>
    </source>
</evidence>
<dbReference type="GO" id="GO:0008195">
    <property type="term" value="F:phosphatidate phosphatase activity"/>
    <property type="evidence" value="ECO:0007669"/>
    <property type="project" value="UniProtKB-EC"/>
</dbReference>
<dbReference type="Proteomes" id="UP000332933">
    <property type="component" value="Unassembled WGS sequence"/>
</dbReference>
<feature type="compositionally biased region" description="Basic and acidic residues" evidence="5">
    <location>
        <begin position="305"/>
        <end position="330"/>
    </location>
</feature>
<name>A0A485LIU9_9STRA</name>
<evidence type="ECO:0000313" key="7">
    <source>
        <dbReference type="EMBL" id="KAF0686313.1"/>
    </source>
</evidence>
<accession>A0A485LIU9</accession>
<dbReference type="PANTHER" id="PTHR12181">
    <property type="entry name" value="LIPIN"/>
    <property type="match status" value="1"/>
</dbReference>
<evidence type="ECO:0000313" key="8">
    <source>
        <dbReference type="EMBL" id="VFT98587.1"/>
    </source>
</evidence>
<dbReference type="InterPro" id="IPR026058">
    <property type="entry name" value="LIPIN"/>
</dbReference>
<proteinExistence type="inferred from homology"/>
<reference evidence="8 9" key="1">
    <citation type="submission" date="2019-03" db="EMBL/GenBank/DDBJ databases">
        <authorList>
            <person name="Gaulin E."/>
            <person name="Dumas B."/>
        </authorList>
    </citation>
    <scope>NUCLEOTIDE SEQUENCE [LARGE SCALE GENOMIC DNA]</scope>
    <source>
        <strain evidence="8">CBS 568.67</strain>
    </source>
</reference>
<dbReference type="InterPro" id="IPR031703">
    <property type="entry name" value="Lipin_mid"/>
</dbReference>
<evidence type="ECO:0000313" key="9">
    <source>
        <dbReference type="Proteomes" id="UP000332933"/>
    </source>
</evidence>
<dbReference type="InterPro" id="IPR013209">
    <property type="entry name" value="LNS2"/>
</dbReference>
<dbReference type="EC" id="3.1.3.4" evidence="3"/>
<dbReference type="EMBL" id="CAADRA010007037">
    <property type="protein sequence ID" value="VFT98587.1"/>
    <property type="molecule type" value="Genomic_DNA"/>
</dbReference>